<keyword evidence="1" id="KW-0472">Membrane</keyword>
<keyword evidence="1" id="KW-0812">Transmembrane</keyword>
<evidence type="ECO:0000256" key="1">
    <source>
        <dbReference type="SAM" id="Phobius"/>
    </source>
</evidence>
<gene>
    <name evidence="2" type="ORF">LCGC14_0942850</name>
</gene>
<sequence length="81" mass="9015">MRTTIQHPKEVIVMNGWLHHLLGDLQTKTEAQIKICNLWLGKFRASTYHPQIIVRVAAWLGLISIGLGLLGGIFGIVSLVK</sequence>
<organism evidence="2">
    <name type="scientific">marine sediment metagenome</name>
    <dbReference type="NCBI Taxonomy" id="412755"/>
    <lineage>
        <taxon>unclassified sequences</taxon>
        <taxon>metagenomes</taxon>
        <taxon>ecological metagenomes</taxon>
    </lineage>
</organism>
<name>A0A0F9R375_9ZZZZ</name>
<evidence type="ECO:0000313" key="2">
    <source>
        <dbReference type="EMBL" id="KKN19726.1"/>
    </source>
</evidence>
<feature type="transmembrane region" description="Helical" evidence="1">
    <location>
        <begin position="52"/>
        <end position="80"/>
    </location>
</feature>
<reference evidence="2" key="1">
    <citation type="journal article" date="2015" name="Nature">
        <title>Complex archaea that bridge the gap between prokaryotes and eukaryotes.</title>
        <authorList>
            <person name="Spang A."/>
            <person name="Saw J.H."/>
            <person name="Jorgensen S.L."/>
            <person name="Zaremba-Niedzwiedzka K."/>
            <person name="Martijn J."/>
            <person name="Lind A.E."/>
            <person name="van Eijk R."/>
            <person name="Schleper C."/>
            <person name="Guy L."/>
            <person name="Ettema T.J."/>
        </authorList>
    </citation>
    <scope>NUCLEOTIDE SEQUENCE</scope>
</reference>
<dbReference type="EMBL" id="LAZR01003307">
    <property type="protein sequence ID" value="KKN19726.1"/>
    <property type="molecule type" value="Genomic_DNA"/>
</dbReference>
<comment type="caution">
    <text evidence="2">The sequence shown here is derived from an EMBL/GenBank/DDBJ whole genome shotgun (WGS) entry which is preliminary data.</text>
</comment>
<protein>
    <submittedName>
        <fullName evidence="2">Uncharacterized protein</fullName>
    </submittedName>
</protein>
<keyword evidence="1" id="KW-1133">Transmembrane helix</keyword>
<dbReference type="AlphaFoldDB" id="A0A0F9R375"/>
<proteinExistence type="predicted"/>
<accession>A0A0F9R375</accession>